<sequence length="127" mass="13926">MIRIGRAVLPVTDLAAAIDWYVSCFGFRVLFDQELFPGFRSVHVGPGDMSDPGVWLFPTDHPHTRQEPALVLYSTDIDAAAARLGELDTPLVAPITGERGSRSLQVRDPSGNVLVIAEVDEHTTENR</sequence>
<dbReference type="PROSITE" id="PS51819">
    <property type="entry name" value="VOC"/>
    <property type="match status" value="1"/>
</dbReference>
<dbReference type="InterPro" id="IPR004360">
    <property type="entry name" value="Glyas_Fos-R_dOase_dom"/>
</dbReference>
<dbReference type="Proteomes" id="UP001597391">
    <property type="component" value="Unassembled WGS sequence"/>
</dbReference>
<dbReference type="RefSeq" id="WP_377466342.1">
    <property type="nucleotide sequence ID" value="NZ_JBHUOP010000003.1"/>
</dbReference>
<proteinExistence type="predicted"/>
<protein>
    <submittedName>
        <fullName evidence="2">VOC family protein</fullName>
    </submittedName>
</protein>
<evidence type="ECO:0000259" key="1">
    <source>
        <dbReference type="PROSITE" id="PS51819"/>
    </source>
</evidence>
<organism evidence="2 3">
    <name type="scientific">Populibacterium corticicola</name>
    <dbReference type="NCBI Taxonomy" id="1812826"/>
    <lineage>
        <taxon>Bacteria</taxon>
        <taxon>Bacillati</taxon>
        <taxon>Actinomycetota</taxon>
        <taxon>Actinomycetes</taxon>
        <taxon>Micrococcales</taxon>
        <taxon>Jonesiaceae</taxon>
        <taxon>Populibacterium</taxon>
    </lineage>
</organism>
<dbReference type="SUPFAM" id="SSF54593">
    <property type="entry name" value="Glyoxalase/Bleomycin resistance protein/Dihydroxybiphenyl dioxygenase"/>
    <property type="match status" value="1"/>
</dbReference>
<name>A0ABW5XHC1_9MICO</name>
<gene>
    <name evidence="2" type="ORF">ACFSYH_07885</name>
</gene>
<comment type="caution">
    <text evidence="2">The sequence shown here is derived from an EMBL/GenBank/DDBJ whole genome shotgun (WGS) entry which is preliminary data.</text>
</comment>
<dbReference type="Gene3D" id="3.10.180.10">
    <property type="entry name" value="2,3-Dihydroxybiphenyl 1,2-Dioxygenase, domain 1"/>
    <property type="match status" value="1"/>
</dbReference>
<keyword evidence="3" id="KW-1185">Reference proteome</keyword>
<dbReference type="InterPro" id="IPR029068">
    <property type="entry name" value="Glyas_Bleomycin-R_OHBP_Dase"/>
</dbReference>
<evidence type="ECO:0000313" key="3">
    <source>
        <dbReference type="Proteomes" id="UP001597391"/>
    </source>
</evidence>
<dbReference type="EMBL" id="JBHUOP010000003">
    <property type="protein sequence ID" value="MFD2840489.1"/>
    <property type="molecule type" value="Genomic_DNA"/>
</dbReference>
<evidence type="ECO:0000313" key="2">
    <source>
        <dbReference type="EMBL" id="MFD2840489.1"/>
    </source>
</evidence>
<reference evidence="3" key="1">
    <citation type="journal article" date="2019" name="Int. J. Syst. Evol. Microbiol.">
        <title>The Global Catalogue of Microorganisms (GCM) 10K type strain sequencing project: providing services to taxonomists for standard genome sequencing and annotation.</title>
        <authorList>
            <consortium name="The Broad Institute Genomics Platform"/>
            <consortium name="The Broad Institute Genome Sequencing Center for Infectious Disease"/>
            <person name="Wu L."/>
            <person name="Ma J."/>
        </authorList>
    </citation>
    <scope>NUCLEOTIDE SEQUENCE [LARGE SCALE GENOMIC DNA]</scope>
    <source>
        <strain evidence="3">KCTC 33576</strain>
    </source>
</reference>
<accession>A0ABW5XHC1</accession>
<feature type="domain" description="VOC" evidence="1">
    <location>
        <begin position="3"/>
        <end position="119"/>
    </location>
</feature>
<dbReference type="InterPro" id="IPR037523">
    <property type="entry name" value="VOC_core"/>
</dbReference>
<dbReference type="Pfam" id="PF00903">
    <property type="entry name" value="Glyoxalase"/>
    <property type="match status" value="1"/>
</dbReference>